<dbReference type="InterPro" id="IPR005835">
    <property type="entry name" value="NTP_transferase_dom"/>
</dbReference>
<keyword evidence="4 10" id="KW-0548">Nucleotidyltransferase</keyword>
<dbReference type="SUPFAM" id="SSF53448">
    <property type="entry name" value="Nucleotide-diphospho-sugar transferases"/>
    <property type="match status" value="1"/>
</dbReference>
<evidence type="ECO:0000313" key="11">
    <source>
        <dbReference type="Proteomes" id="UP000886722"/>
    </source>
</evidence>
<keyword evidence="6" id="KW-0342">GTP-binding</keyword>
<dbReference type="GO" id="GO:0005525">
    <property type="term" value="F:GTP binding"/>
    <property type="evidence" value="ECO:0007669"/>
    <property type="project" value="UniProtKB-KW"/>
</dbReference>
<feature type="domain" description="Nucleotidyl transferase" evidence="8">
    <location>
        <begin position="8"/>
        <end position="287"/>
    </location>
</feature>
<evidence type="ECO:0000256" key="2">
    <source>
        <dbReference type="ARBA" id="ARBA00012387"/>
    </source>
</evidence>
<dbReference type="InterPro" id="IPR054566">
    <property type="entry name" value="ManC/GMP-like_b-helix"/>
</dbReference>
<dbReference type="Pfam" id="PF00483">
    <property type="entry name" value="NTP_transferase"/>
    <property type="match status" value="1"/>
</dbReference>
<sequence length="359" mass="40567">MGKNRYCVIMAGGVGSRFWPFSRADRPKQFLDLFGMGRSLLRMAYDRFATVVPRENIFISTHEQYVDLVMEQLPEVPRERILAEVQRRNTAPCVAWAAYHIRAIDPDATMIVSPADHLILREEVFRDAILQGMDFVEGLPSLLTLGVKPTRAETGYGYIQIGDESKGAIRSVKTFTEKPNRELAQVFVDSGEFFWNTGIFIWKAGSIIEAIKQYLPEVSIRFEACSDSFGRPGSEQVVQKQLAACPNISIDVGIMEKATNVYVLCTDFGWSDVGTWGSLYALSQKDTCENVVLHGRATCYDSHRNIVSTSEKKLVILDGLQDYIVTDSENVLLICRKSEEQRIRQFVNDAKTRFGNEYT</sequence>
<evidence type="ECO:0000259" key="8">
    <source>
        <dbReference type="Pfam" id="PF00483"/>
    </source>
</evidence>
<evidence type="ECO:0000313" key="10">
    <source>
        <dbReference type="EMBL" id="HIT39258.1"/>
    </source>
</evidence>
<dbReference type="EMBL" id="DVKT01000034">
    <property type="protein sequence ID" value="HIT39258.1"/>
    <property type="molecule type" value="Genomic_DNA"/>
</dbReference>
<dbReference type="InterPro" id="IPR029044">
    <property type="entry name" value="Nucleotide-diphossugar_trans"/>
</dbReference>
<evidence type="ECO:0000256" key="1">
    <source>
        <dbReference type="ARBA" id="ARBA00006115"/>
    </source>
</evidence>
<dbReference type="CDD" id="cd02509">
    <property type="entry name" value="GDP-M1P_Guanylyltransferase"/>
    <property type="match status" value="1"/>
</dbReference>
<dbReference type="Proteomes" id="UP000886722">
    <property type="component" value="Unassembled WGS sequence"/>
</dbReference>
<protein>
    <recommendedName>
        <fullName evidence="2">mannose-1-phosphate guanylyltransferase</fullName>
        <ecNumber evidence="2">2.7.7.13</ecNumber>
    </recommendedName>
</protein>
<name>A0A9D1GE10_9BACT</name>
<reference evidence="10" key="1">
    <citation type="submission" date="2020-10" db="EMBL/GenBank/DDBJ databases">
        <authorList>
            <person name="Gilroy R."/>
        </authorList>
    </citation>
    <scope>NUCLEOTIDE SEQUENCE</scope>
    <source>
        <strain evidence="10">21143</strain>
    </source>
</reference>
<keyword evidence="5" id="KW-0547">Nucleotide-binding</keyword>
<dbReference type="EC" id="2.7.7.13" evidence="2"/>
<evidence type="ECO:0000259" key="9">
    <source>
        <dbReference type="Pfam" id="PF22640"/>
    </source>
</evidence>
<comment type="similarity">
    <text evidence="1">Belongs to the mannose-6-phosphate isomerase type 2 family.</text>
</comment>
<dbReference type="Pfam" id="PF22640">
    <property type="entry name" value="ManC_GMP_beta-helix"/>
    <property type="match status" value="1"/>
</dbReference>
<evidence type="ECO:0000256" key="7">
    <source>
        <dbReference type="ARBA" id="ARBA00047343"/>
    </source>
</evidence>
<dbReference type="GO" id="GO:0009298">
    <property type="term" value="P:GDP-mannose biosynthetic process"/>
    <property type="evidence" value="ECO:0007669"/>
    <property type="project" value="TreeGrafter"/>
</dbReference>
<evidence type="ECO:0000256" key="4">
    <source>
        <dbReference type="ARBA" id="ARBA00022695"/>
    </source>
</evidence>
<keyword evidence="3" id="KW-0808">Transferase</keyword>
<dbReference type="PANTHER" id="PTHR46390">
    <property type="entry name" value="MANNOSE-1-PHOSPHATE GUANYLYLTRANSFERASE"/>
    <property type="match status" value="1"/>
</dbReference>
<dbReference type="PANTHER" id="PTHR46390:SF1">
    <property type="entry name" value="MANNOSE-1-PHOSPHATE GUANYLYLTRANSFERASE"/>
    <property type="match status" value="1"/>
</dbReference>
<evidence type="ECO:0000256" key="5">
    <source>
        <dbReference type="ARBA" id="ARBA00022741"/>
    </source>
</evidence>
<comment type="catalytic activity">
    <reaction evidence="7">
        <text>alpha-D-mannose 1-phosphate + GTP + H(+) = GDP-alpha-D-mannose + diphosphate</text>
        <dbReference type="Rhea" id="RHEA:15229"/>
        <dbReference type="ChEBI" id="CHEBI:15378"/>
        <dbReference type="ChEBI" id="CHEBI:33019"/>
        <dbReference type="ChEBI" id="CHEBI:37565"/>
        <dbReference type="ChEBI" id="CHEBI:57527"/>
        <dbReference type="ChEBI" id="CHEBI:58409"/>
        <dbReference type="EC" id="2.7.7.13"/>
    </reaction>
</comment>
<dbReference type="FunFam" id="3.90.550.10:FF:000046">
    <property type="entry name" value="Mannose-1-phosphate guanylyltransferase (GDP)"/>
    <property type="match status" value="1"/>
</dbReference>
<evidence type="ECO:0000256" key="3">
    <source>
        <dbReference type="ARBA" id="ARBA00022679"/>
    </source>
</evidence>
<feature type="domain" description="MannoseP isomerase/GMP-like beta-helix" evidence="9">
    <location>
        <begin position="299"/>
        <end position="348"/>
    </location>
</feature>
<reference evidence="10" key="2">
    <citation type="journal article" date="2021" name="PeerJ">
        <title>Extensive microbial diversity within the chicken gut microbiome revealed by metagenomics and culture.</title>
        <authorList>
            <person name="Gilroy R."/>
            <person name="Ravi A."/>
            <person name="Getino M."/>
            <person name="Pursley I."/>
            <person name="Horton D.L."/>
            <person name="Alikhan N.F."/>
            <person name="Baker D."/>
            <person name="Gharbi K."/>
            <person name="Hall N."/>
            <person name="Watson M."/>
            <person name="Adriaenssens E.M."/>
            <person name="Foster-Nyarko E."/>
            <person name="Jarju S."/>
            <person name="Secka A."/>
            <person name="Antonio M."/>
            <person name="Oren A."/>
            <person name="Chaudhuri R.R."/>
            <person name="La Ragione R."/>
            <person name="Hildebrand F."/>
            <person name="Pallen M.J."/>
        </authorList>
    </citation>
    <scope>NUCLEOTIDE SEQUENCE</scope>
    <source>
        <strain evidence="10">21143</strain>
    </source>
</reference>
<dbReference type="InterPro" id="IPR051161">
    <property type="entry name" value="Mannose-6P_isomerase_type2"/>
</dbReference>
<gene>
    <name evidence="10" type="ORF">IAD06_04390</name>
</gene>
<evidence type="ECO:0000256" key="6">
    <source>
        <dbReference type="ARBA" id="ARBA00023134"/>
    </source>
</evidence>
<dbReference type="GO" id="GO:0004475">
    <property type="term" value="F:mannose-1-phosphate guanylyltransferase (GTP) activity"/>
    <property type="evidence" value="ECO:0007669"/>
    <property type="project" value="UniProtKB-EC"/>
</dbReference>
<accession>A0A9D1GE10</accession>
<dbReference type="InterPro" id="IPR049577">
    <property type="entry name" value="GMPP_N"/>
</dbReference>
<dbReference type="SUPFAM" id="SSF159283">
    <property type="entry name" value="Guanosine diphospho-D-mannose pyrophosphorylase/mannose-6-phosphate isomerase linker domain"/>
    <property type="match status" value="1"/>
</dbReference>
<organism evidence="10 11">
    <name type="scientific">Candidatus Caccoplasma intestinavium</name>
    <dbReference type="NCBI Taxonomy" id="2840716"/>
    <lineage>
        <taxon>Bacteria</taxon>
        <taxon>Pseudomonadati</taxon>
        <taxon>Bacteroidota</taxon>
        <taxon>Bacteroidia</taxon>
        <taxon>Bacteroidales</taxon>
        <taxon>Bacteroidaceae</taxon>
        <taxon>Bacteroidaceae incertae sedis</taxon>
        <taxon>Candidatus Caccoplasma</taxon>
    </lineage>
</organism>
<dbReference type="Gene3D" id="3.90.550.10">
    <property type="entry name" value="Spore Coat Polysaccharide Biosynthesis Protein SpsA, Chain A"/>
    <property type="match status" value="1"/>
</dbReference>
<proteinExistence type="inferred from homology"/>
<comment type="caution">
    <text evidence="10">The sequence shown here is derived from an EMBL/GenBank/DDBJ whole genome shotgun (WGS) entry which is preliminary data.</text>
</comment>
<dbReference type="AlphaFoldDB" id="A0A9D1GE10"/>